<dbReference type="Proteomes" id="UP000050421">
    <property type="component" value="Unassembled WGS sequence"/>
</dbReference>
<accession>A0A0N8KHB9</accession>
<name>A0A0N8KHB9_9BACT</name>
<dbReference type="OrthoDB" id="9892812at2"/>
<dbReference type="EMBL" id="LJXT01000012">
    <property type="protein sequence ID" value="KPQ19306.1"/>
    <property type="molecule type" value="Genomic_DNA"/>
</dbReference>
<comment type="caution">
    <text evidence="1">The sequence shown here is derived from an EMBL/GenBank/DDBJ whole genome shotgun (WGS) entry which is preliminary data.</text>
</comment>
<dbReference type="STRING" id="1305737.GCA_000526355_02639"/>
<sequence length="118" mass="13523">MNKKEILECKVGKRKVVFGLPNQGSIHFNLICKLNARGVIEGAELDISAIQDEIKYNFLHLKSEGLFPIEIQYSSENSINLPEPIIRNKPKMPVEAKLFWYKKLEKELQDKGLLIKNG</sequence>
<dbReference type="PATRIC" id="fig|1305737.6.peg.1315"/>
<evidence type="ECO:0000313" key="2">
    <source>
        <dbReference type="Proteomes" id="UP000050421"/>
    </source>
</evidence>
<dbReference type="AlphaFoldDB" id="A0A0N8KHB9"/>
<gene>
    <name evidence="1" type="ORF">HLUCCX10_03200</name>
</gene>
<protein>
    <submittedName>
        <fullName evidence="1">Uncharacterized protein</fullName>
    </submittedName>
</protein>
<organism evidence="1 2">
    <name type="scientific">Algoriphagus marincola HL-49</name>
    <dbReference type="NCBI Taxonomy" id="1305737"/>
    <lineage>
        <taxon>Bacteria</taxon>
        <taxon>Pseudomonadati</taxon>
        <taxon>Bacteroidota</taxon>
        <taxon>Cytophagia</taxon>
        <taxon>Cytophagales</taxon>
        <taxon>Cyclobacteriaceae</taxon>
        <taxon>Algoriphagus</taxon>
    </lineage>
</organism>
<reference evidence="1 2" key="1">
    <citation type="submission" date="2015-09" db="EMBL/GenBank/DDBJ databases">
        <title>Identification and resolution of microdiversity through metagenomic sequencing of parallel consortia.</title>
        <authorList>
            <person name="Nelson W.C."/>
            <person name="Romine M.F."/>
            <person name="Lindemann S.R."/>
        </authorList>
    </citation>
    <scope>NUCLEOTIDE SEQUENCE [LARGE SCALE GENOMIC DNA]</scope>
    <source>
        <strain evidence="1">HL-49</strain>
    </source>
</reference>
<proteinExistence type="predicted"/>
<evidence type="ECO:0000313" key="1">
    <source>
        <dbReference type="EMBL" id="KPQ19306.1"/>
    </source>
</evidence>